<accession>A0ABR3QH55</accession>
<dbReference type="RefSeq" id="XP_069213771.1">
    <property type="nucleotide sequence ID" value="XM_069350227.1"/>
</dbReference>
<keyword evidence="3" id="KW-1185">Reference proteome</keyword>
<comment type="caution">
    <text evidence="2">The sequence shown here is derived from an EMBL/GenBank/DDBJ whole genome shotgun (WGS) entry which is preliminary data.</text>
</comment>
<dbReference type="GeneID" id="95982654"/>
<dbReference type="EMBL" id="JBBXJM010000001">
    <property type="protein sequence ID" value="KAL1413827.1"/>
    <property type="molecule type" value="Genomic_DNA"/>
</dbReference>
<evidence type="ECO:0000313" key="3">
    <source>
        <dbReference type="Proteomes" id="UP001565368"/>
    </source>
</evidence>
<evidence type="ECO:0000256" key="1">
    <source>
        <dbReference type="SAM" id="SignalP"/>
    </source>
</evidence>
<protein>
    <submittedName>
        <fullName evidence="2">Uncharacterized protein</fullName>
    </submittedName>
</protein>
<dbReference type="PANTHER" id="PTHR35192:SF2">
    <property type="entry name" value="APPLE DOMAIN-CONTAINING PROTEIN"/>
    <property type="match status" value="1"/>
</dbReference>
<name>A0ABR3QH55_9TREE</name>
<reference evidence="2 3" key="1">
    <citation type="submission" date="2023-08" db="EMBL/GenBank/DDBJ databases">
        <title>Annotated Genome Sequence of Vanrija albida AlHP1.</title>
        <authorList>
            <person name="Herzog R."/>
        </authorList>
    </citation>
    <scope>NUCLEOTIDE SEQUENCE [LARGE SCALE GENOMIC DNA]</scope>
    <source>
        <strain evidence="2 3">AlHP1</strain>
    </source>
</reference>
<keyword evidence="1" id="KW-0732">Signal</keyword>
<feature type="chain" id="PRO_5046499338" evidence="1">
    <location>
        <begin position="22"/>
        <end position="281"/>
    </location>
</feature>
<dbReference type="PANTHER" id="PTHR35192">
    <property type="entry name" value="PROTEIN, PUTATIVE-RELATED"/>
    <property type="match status" value="1"/>
</dbReference>
<dbReference type="Proteomes" id="UP001565368">
    <property type="component" value="Unassembled WGS sequence"/>
</dbReference>
<dbReference type="InterPro" id="IPR038955">
    <property type="entry name" value="PriA/CPL1_fungi"/>
</dbReference>
<proteinExistence type="predicted"/>
<organism evidence="2 3">
    <name type="scientific">Vanrija albida</name>
    <dbReference type="NCBI Taxonomy" id="181172"/>
    <lineage>
        <taxon>Eukaryota</taxon>
        <taxon>Fungi</taxon>
        <taxon>Dikarya</taxon>
        <taxon>Basidiomycota</taxon>
        <taxon>Agaricomycotina</taxon>
        <taxon>Tremellomycetes</taxon>
        <taxon>Trichosporonales</taxon>
        <taxon>Trichosporonaceae</taxon>
        <taxon>Vanrija</taxon>
    </lineage>
</organism>
<evidence type="ECO:0000313" key="2">
    <source>
        <dbReference type="EMBL" id="KAL1413827.1"/>
    </source>
</evidence>
<sequence>MLYPAVFAITASLFAATEVMASFPPNSAYVGCSVYGTYYVVQSPIPFPGGIEACKAACVTLSGPGLPSQTAGYRFSFWNPMEQRCACNFYWQWPGYDTASDPSLCGTTNTNDYQGYFTKTTFTSVSCADTQTLDPRDAGSAKQLSVEPHVCSSLCASYKYMILHPNINTYYSAYYDCQCANYPPTDTPTTVCAQQTYFLYTHPPEAQASALPRKRAAARALELQRLLEANPHCPVGYDACNVSNDPSHGYECINTNEELESCGGCRFGRYGNTNATAPGVE</sequence>
<feature type="signal peptide" evidence="1">
    <location>
        <begin position="1"/>
        <end position="21"/>
    </location>
</feature>
<gene>
    <name evidence="2" type="ORF">Q8F55_001611</name>
</gene>